<dbReference type="RefSeq" id="WP_263512283.1">
    <property type="nucleotide sequence ID" value="NZ_CP089051.1"/>
</dbReference>
<gene>
    <name evidence="1" type="ORF">LSO60_11835</name>
</gene>
<accession>A0AA46S2V7</accession>
<reference evidence="1" key="1">
    <citation type="journal article" date="2022" name="J Glob Antimicrob Resist">
        <title>Comparative analysis of IMP-4- and OXA-58-containing plasmids of three carbapenemase-producing Acinetobacter ursingii strains in the Netherlands.</title>
        <authorList>
            <person name="Hendrickx A.P.A."/>
            <person name="Schade R.P."/>
            <person name="Landman F."/>
            <person name="Bosch T."/>
            <person name="Schouls L.M."/>
            <person name="van Dijk K."/>
        </authorList>
    </citation>
    <scope>NUCLEOTIDE SEQUENCE</scope>
    <source>
        <strain evidence="1">RIVM_C010559</strain>
    </source>
</reference>
<dbReference type="EMBL" id="CP089051">
    <property type="protein sequence ID" value="UYF70947.1"/>
    <property type="molecule type" value="Genomic_DNA"/>
</dbReference>
<sequence length="117" mass="13274">MKKTITVLCMLWGLVGCRVEDNAPVNVYRDYEMNPAYSYENQNVPFSLSTLRVQATTDQITIHNISVNRGQCPVSYWIQGNPDLKFGQEIKGVLRCDSSQVLQVDVVTDQGEYSFSF</sequence>
<dbReference type="PROSITE" id="PS51257">
    <property type="entry name" value="PROKAR_LIPOPROTEIN"/>
    <property type="match status" value="1"/>
</dbReference>
<protein>
    <recommendedName>
        <fullName evidence="3">Lipoprotein</fullName>
    </recommendedName>
</protein>
<organism evidence="1 2">
    <name type="scientific">Acinetobacter ursingii</name>
    <dbReference type="NCBI Taxonomy" id="108980"/>
    <lineage>
        <taxon>Bacteria</taxon>
        <taxon>Pseudomonadati</taxon>
        <taxon>Pseudomonadota</taxon>
        <taxon>Gammaproteobacteria</taxon>
        <taxon>Moraxellales</taxon>
        <taxon>Moraxellaceae</taxon>
        <taxon>Acinetobacter</taxon>
    </lineage>
</organism>
<dbReference type="AlphaFoldDB" id="A0AA46S2V7"/>
<evidence type="ECO:0008006" key="3">
    <source>
        <dbReference type="Google" id="ProtNLM"/>
    </source>
</evidence>
<evidence type="ECO:0000313" key="2">
    <source>
        <dbReference type="Proteomes" id="UP001164064"/>
    </source>
</evidence>
<dbReference type="Proteomes" id="UP001164064">
    <property type="component" value="Chromosome"/>
</dbReference>
<proteinExistence type="predicted"/>
<evidence type="ECO:0000313" key="1">
    <source>
        <dbReference type="EMBL" id="UYF70947.1"/>
    </source>
</evidence>
<name>A0AA46S2V7_9GAMM</name>